<evidence type="ECO:0000313" key="2">
    <source>
        <dbReference type="Proteomes" id="UP001497516"/>
    </source>
</evidence>
<proteinExistence type="predicted"/>
<protein>
    <submittedName>
        <fullName evidence="1">Uncharacterized protein</fullName>
    </submittedName>
</protein>
<sequence>MERSGGRSVAIAIAIAIAFTMEEKAERPSLLESSGAKLRAETESLHQGAPKAKVGRYGRQWALPLSLA</sequence>
<evidence type="ECO:0000313" key="1">
    <source>
        <dbReference type="EMBL" id="CAL1413686.1"/>
    </source>
</evidence>
<reference evidence="1 2" key="1">
    <citation type="submission" date="2024-04" db="EMBL/GenBank/DDBJ databases">
        <authorList>
            <person name="Fracassetti M."/>
        </authorList>
    </citation>
    <scope>NUCLEOTIDE SEQUENCE [LARGE SCALE GENOMIC DNA]</scope>
</reference>
<dbReference type="AlphaFoldDB" id="A0AAV2GT87"/>
<dbReference type="Proteomes" id="UP001497516">
    <property type="component" value="Chromosome 9"/>
</dbReference>
<name>A0AAV2GT87_9ROSI</name>
<keyword evidence="2" id="KW-1185">Reference proteome</keyword>
<gene>
    <name evidence="1" type="ORF">LTRI10_LOCUS52899</name>
</gene>
<accession>A0AAV2GT87</accession>
<organism evidence="1 2">
    <name type="scientific">Linum trigynum</name>
    <dbReference type="NCBI Taxonomy" id="586398"/>
    <lineage>
        <taxon>Eukaryota</taxon>
        <taxon>Viridiplantae</taxon>
        <taxon>Streptophyta</taxon>
        <taxon>Embryophyta</taxon>
        <taxon>Tracheophyta</taxon>
        <taxon>Spermatophyta</taxon>
        <taxon>Magnoliopsida</taxon>
        <taxon>eudicotyledons</taxon>
        <taxon>Gunneridae</taxon>
        <taxon>Pentapetalae</taxon>
        <taxon>rosids</taxon>
        <taxon>fabids</taxon>
        <taxon>Malpighiales</taxon>
        <taxon>Linaceae</taxon>
        <taxon>Linum</taxon>
    </lineage>
</organism>
<dbReference type="EMBL" id="OZ034822">
    <property type="protein sequence ID" value="CAL1413686.1"/>
    <property type="molecule type" value="Genomic_DNA"/>
</dbReference>